<dbReference type="Proteomes" id="UP000637513">
    <property type="component" value="Unassembled WGS sequence"/>
</dbReference>
<keyword evidence="1" id="KW-1133">Transmembrane helix</keyword>
<name>A0ABR7MWM6_9FIRM</name>
<keyword evidence="2" id="KW-0808">Transferase</keyword>
<dbReference type="EMBL" id="JACRSW010000035">
    <property type="protein sequence ID" value="MBC8558239.1"/>
    <property type="molecule type" value="Genomic_DNA"/>
</dbReference>
<reference evidence="2 3" key="1">
    <citation type="submission" date="2020-08" db="EMBL/GenBank/DDBJ databases">
        <title>Genome public.</title>
        <authorList>
            <person name="Liu C."/>
            <person name="Sun Q."/>
        </authorList>
    </citation>
    <scope>NUCLEOTIDE SEQUENCE [LARGE SCALE GENOMIC DNA]</scope>
    <source>
        <strain evidence="2 3">BX3</strain>
    </source>
</reference>
<evidence type="ECO:0000313" key="2">
    <source>
        <dbReference type="EMBL" id="MBC8558239.1"/>
    </source>
</evidence>
<evidence type="ECO:0000256" key="1">
    <source>
        <dbReference type="SAM" id="Phobius"/>
    </source>
</evidence>
<keyword evidence="2" id="KW-0418">Kinase</keyword>
<feature type="transmembrane region" description="Helical" evidence="1">
    <location>
        <begin position="110"/>
        <end position="137"/>
    </location>
</feature>
<dbReference type="GO" id="GO:0016301">
    <property type="term" value="F:kinase activity"/>
    <property type="evidence" value="ECO:0007669"/>
    <property type="project" value="UniProtKB-KW"/>
</dbReference>
<dbReference type="InterPro" id="IPR027417">
    <property type="entry name" value="P-loop_NTPase"/>
</dbReference>
<comment type="caution">
    <text evidence="2">The sequence shown here is derived from an EMBL/GenBank/DDBJ whole genome shotgun (WGS) entry which is preliminary data.</text>
</comment>
<keyword evidence="1" id="KW-0812">Transmembrane</keyword>
<dbReference type="RefSeq" id="WP_249305682.1">
    <property type="nucleotide sequence ID" value="NZ_JACRSW010000035.1"/>
</dbReference>
<evidence type="ECO:0000313" key="3">
    <source>
        <dbReference type="Proteomes" id="UP000637513"/>
    </source>
</evidence>
<dbReference type="Pfam" id="PF19700">
    <property type="entry name" value="DUF6198"/>
    <property type="match status" value="1"/>
</dbReference>
<gene>
    <name evidence="2" type="ORF">H8700_11055</name>
</gene>
<keyword evidence="3" id="KW-1185">Reference proteome</keyword>
<accession>A0ABR7MWM6</accession>
<feature type="transmembrane region" description="Helical" evidence="1">
    <location>
        <begin position="84"/>
        <end position="104"/>
    </location>
</feature>
<feature type="transmembrane region" description="Helical" evidence="1">
    <location>
        <begin position="51"/>
        <end position="72"/>
    </location>
</feature>
<sequence>MNYKEQTKRYILFIISLFFSALGVAFTKHGELGVSPISSVANVVNCKFPAFSLGTLLIVWNCVLILGQILLLQKNFQLIQLLQIPLSFLFGWFTDLGMYLVASFPVTNYFLRLIMVLLGIIILGFGISLSVIANVIMNSGEAFVKAVSDTTKKNFGNIKIGFDILCVILSILLSLFFFDLKIVGTREGTVLSALLTGMIVKAFTKYLKAPLDSILQTKETMTPVGQTADSLVQDLTSAPQNTSKQHLVVTIAREYGSGGREIGKQLAKRLHIPYYDLDMIHKAAQESGLSEKVISENEQKVKNTAAHSLYFWYIQPMPQEELPLVEQVFEVQSKIIRDIASKESCVIVGRLANFILQKDYPVFRIFVGATKEAKIERVMKRDRLNAKEAKEKIKKVEHERSNHCYYFTHKHWKDMDNYDFYLKSDFLGIDASINLLSDMIERREIK</sequence>
<dbReference type="Gene3D" id="3.40.50.300">
    <property type="entry name" value="P-loop containing nucleotide triphosphate hydrolases"/>
    <property type="match status" value="1"/>
</dbReference>
<organism evidence="2 3">
    <name type="scientific">Jutongia hominis</name>
    <dbReference type="NCBI Taxonomy" id="2763664"/>
    <lineage>
        <taxon>Bacteria</taxon>
        <taxon>Bacillati</taxon>
        <taxon>Bacillota</taxon>
        <taxon>Clostridia</taxon>
        <taxon>Lachnospirales</taxon>
        <taxon>Lachnospiraceae</taxon>
        <taxon>Jutongia</taxon>
    </lineage>
</organism>
<proteinExistence type="predicted"/>
<protein>
    <submittedName>
        <fullName evidence="2">Cytidylate kinase family protein</fullName>
    </submittedName>
</protein>
<dbReference type="SUPFAM" id="SSF52540">
    <property type="entry name" value="P-loop containing nucleoside triphosphate hydrolases"/>
    <property type="match status" value="1"/>
</dbReference>
<keyword evidence="1" id="KW-0472">Membrane</keyword>
<dbReference type="PANTHER" id="PTHR40078:SF1">
    <property type="entry name" value="INTEGRAL MEMBRANE PROTEIN"/>
    <property type="match status" value="1"/>
</dbReference>
<dbReference type="Pfam" id="PF13189">
    <property type="entry name" value="Cytidylate_kin2"/>
    <property type="match status" value="1"/>
</dbReference>
<feature type="transmembrane region" description="Helical" evidence="1">
    <location>
        <begin position="158"/>
        <end position="178"/>
    </location>
</feature>
<dbReference type="InterPro" id="IPR038750">
    <property type="entry name" value="YczE/YyaS-like"/>
</dbReference>
<dbReference type="PANTHER" id="PTHR40078">
    <property type="entry name" value="INTEGRAL MEMBRANE PROTEIN-RELATED"/>
    <property type="match status" value="1"/>
</dbReference>